<proteinExistence type="predicted"/>
<dbReference type="AlphaFoldDB" id="A0A810QBD2"/>
<dbReference type="RefSeq" id="WP_187027955.1">
    <property type="nucleotide sequence ID" value="NZ_AP023420.1"/>
</dbReference>
<organism evidence="4 5">
    <name type="scientific">Pusillibacter faecalis</name>
    <dbReference type="NCBI Taxonomy" id="2714358"/>
    <lineage>
        <taxon>Bacteria</taxon>
        <taxon>Bacillati</taxon>
        <taxon>Bacillota</taxon>
        <taxon>Clostridia</taxon>
        <taxon>Eubacteriales</taxon>
        <taxon>Oscillospiraceae</taxon>
        <taxon>Pusillibacter</taxon>
    </lineage>
</organism>
<evidence type="ECO:0000256" key="2">
    <source>
        <dbReference type="PROSITE-ProRule" id="PRU00335"/>
    </source>
</evidence>
<dbReference type="KEGG" id="pfaa:MM59RIKEN_11840"/>
<dbReference type="GO" id="GO:0000976">
    <property type="term" value="F:transcription cis-regulatory region binding"/>
    <property type="evidence" value="ECO:0007669"/>
    <property type="project" value="TreeGrafter"/>
</dbReference>
<dbReference type="InterPro" id="IPR009057">
    <property type="entry name" value="Homeodomain-like_sf"/>
</dbReference>
<name>A0A810QBD2_9FIRM</name>
<dbReference type="SUPFAM" id="SSF46689">
    <property type="entry name" value="Homeodomain-like"/>
    <property type="match status" value="1"/>
</dbReference>
<evidence type="ECO:0000256" key="1">
    <source>
        <dbReference type="ARBA" id="ARBA00023125"/>
    </source>
</evidence>
<keyword evidence="1 2" id="KW-0238">DNA-binding</keyword>
<dbReference type="GO" id="GO:0003700">
    <property type="term" value="F:DNA-binding transcription factor activity"/>
    <property type="evidence" value="ECO:0007669"/>
    <property type="project" value="TreeGrafter"/>
</dbReference>
<dbReference type="PROSITE" id="PS50977">
    <property type="entry name" value="HTH_TETR_2"/>
    <property type="match status" value="1"/>
</dbReference>
<dbReference type="PANTHER" id="PTHR30055">
    <property type="entry name" value="HTH-TYPE TRANSCRIPTIONAL REGULATOR RUTR"/>
    <property type="match status" value="1"/>
</dbReference>
<sequence length="215" mass="24968">MCTDTFLRLPEEKRNRFLQAAWEEFTTASFAEASINQIVRRARVPRGSFYQYFLDKWDLFSDLMGLIRDHFEEEFRKLSIQSDGDLFRTIPLCYDRFVQHGPAADPLFERCLRILRLNSGLFLQLMLSDPPDHHCFLESAWETLDPSALRSQEPDYVQQVFFLSLLALAAAVKDTLAAPDEVDRHRRGLQLRLEILQHGSLSLVSEHSTKEVTYA</sequence>
<dbReference type="Pfam" id="PF00440">
    <property type="entry name" value="TetR_N"/>
    <property type="match status" value="1"/>
</dbReference>
<dbReference type="Proteomes" id="UP000679848">
    <property type="component" value="Chromosome"/>
</dbReference>
<dbReference type="PANTHER" id="PTHR30055:SF226">
    <property type="entry name" value="HTH-TYPE TRANSCRIPTIONAL REGULATOR PKSA"/>
    <property type="match status" value="1"/>
</dbReference>
<keyword evidence="5" id="KW-1185">Reference proteome</keyword>
<dbReference type="InterPro" id="IPR001647">
    <property type="entry name" value="HTH_TetR"/>
</dbReference>
<dbReference type="Gene3D" id="1.10.357.10">
    <property type="entry name" value="Tetracycline Repressor, domain 2"/>
    <property type="match status" value="1"/>
</dbReference>
<accession>A0A810QBD2</accession>
<evidence type="ECO:0000313" key="4">
    <source>
        <dbReference type="EMBL" id="BCK83865.1"/>
    </source>
</evidence>
<gene>
    <name evidence="4" type="ORF">MM59RIKEN_11840</name>
</gene>
<dbReference type="EMBL" id="AP023420">
    <property type="protein sequence ID" value="BCK83865.1"/>
    <property type="molecule type" value="Genomic_DNA"/>
</dbReference>
<feature type="domain" description="HTH tetR-type" evidence="3">
    <location>
        <begin position="11"/>
        <end position="71"/>
    </location>
</feature>
<protein>
    <recommendedName>
        <fullName evidence="3">HTH tetR-type domain-containing protein</fullName>
    </recommendedName>
</protein>
<evidence type="ECO:0000259" key="3">
    <source>
        <dbReference type="PROSITE" id="PS50977"/>
    </source>
</evidence>
<dbReference type="InterPro" id="IPR050109">
    <property type="entry name" value="HTH-type_TetR-like_transc_reg"/>
</dbReference>
<evidence type="ECO:0000313" key="5">
    <source>
        <dbReference type="Proteomes" id="UP000679848"/>
    </source>
</evidence>
<feature type="DNA-binding region" description="H-T-H motif" evidence="2">
    <location>
        <begin position="34"/>
        <end position="53"/>
    </location>
</feature>
<reference evidence="4" key="1">
    <citation type="submission" date="2020-09" db="EMBL/GenBank/DDBJ databases">
        <title>New species isolated from human feces.</title>
        <authorList>
            <person name="Kitahara M."/>
            <person name="Shigeno Y."/>
            <person name="Shime M."/>
            <person name="Matsumoto Y."/>
            <person name="Nakamura S."/>
            <person name="Motooka D."/>
            <person name="Fukuoka S."/>
            <person name="Nishikawa H."/>
            <person name="Benno Y."/>
        </authorList>
    </citation>
    <scope>NUCLEOTIDE SEQUENCE</scope>
    <source>
        <strain evidence="4">MM59</strain>
    </source>
</reference>